<organism evidence="1 2">
    <name type="scientific">Hominisplanchenecus murintestinalis</name>
    <dbReference type="NCBI Taxonomy" id="2941517"/>
    <lineage>
        <taxon>Bacteria</taxon>
        <taxon>Bacillati</taxon>
        <taxon>Bacillota</taxon>
        <taxon>Clostridia</taxon>
        <taxon>Lachnospirales</taxon>
        <taxon>Lachnospiraceae</taxon>
        <taxon>Hominisplanchenecus</taxon>
    </lineage>
</organism>
<comment type="caution">
    <text evidence="1">The sequence shown here is derived from an EMBL/GenBank/DDBJ whole genome shotgun (WGS) entry which is preliminary data.</text>
</comment>
<accession>A0AC61R3P1</accession>
<dbReference type="Proteomes" id="UP000307720">
    <property type="component" value="Unassembled WGS sequence"/>
</dbReference>
<sequence>MGNLKYQLKQIPGSSAIVHLLYVTSSKYEGDWPSLKHSHYFTELFYVRDGSGEFVVENVSFSIKKDDLIIVNPNILHTEVSLGSPPLEYITLGVDGLSFSFSDNRDYMVFNCREQKNDLLFYFNSMLFELERKETGYQEICKDMLDILTIRLQRLTNSPFEIMVSQRPNRECAKIKRYIDSNYQDNITLDSLAAMAHLNKYYFVHTFTKCYGLSPINYLNERRIEVSKALLASTDHCIAEIAQLSGFSSQSYFAQSFKKSSGMTAGAYRKLVKRKD</sequence>
<dbReference type="EMBL" id="SRZB01000001">
    <property type="protein sequence ID" value="TGY00666.1"/>
    <property type="molecule type" value="Genomic_DNA"/>
</dbReference>
<protein>
    <submittedName>
        <fullName evidence="1">AraC family transcriptional regulator</fullName>
    </submittedName>
</protein>
<evidence type="ECO:0000313" key="1">
    <source>
        <dbReference type="EMBL" id="TGY00666.1"/>
    </source>
</evidence>
<proteinExistence type="predicted"/>
<name>A0AC61R3P1_9FIRM</name>
<reference evidence="1" key="1">
    <citation type="submission" date="2019-04" db="EMBL/GenBank/DDBJ databases">
        <title>Microbes associate with the intestines of laboratory mice.</title>
        <authorList>
            <person name="Navarre W."/>
            <person name="Wong E."/>
            <person name="Huang K."/>
            <person name="Tropini C."/>
            <person name="Ng K."/>
            <person name="Yu B."/>
        </authorList>
    </citation>
    <scope>NUCLEOTIDE SEQUENCE</scope>
    <source>
        <strain evidence="1">NM72_1-8</strain>
    </source>
</reference>
<evidence type="ECO:0000313" key="2">
    <source>
        <dbReference type="Proteomes" id="UP000307720"/>
    </source>
</evidence>
<gene>
    <name evidence="1" type="ORF">E5357_00335</name>
</gene>
<keyword evidence="2" id="KW-1185">Reference proteome</keyword>